<gene>
    <name evidence="1" type="ORF">YASMINEVIRUS_378</name>
</gene>
<organism evidence="1 2">
    <name type="scientific">Yasminevirus sp. GU-2018</name>
    <dbReference type="NCBI Taxonomy" id="2420051"/>
    <lineage>
        <taxon>Viruses</taxon>
        <taxon>Varidnaviria</taxon>
        <taxon>Bamfordvirae</taxon>
        <taxon>Nucleocytoviricota</taxon>
        <taxon>Megaviricetes</taxon>
        <taxon>Imitervirales</taxon>
        <taxon>Mimiviridae</taxon>
        <taxon>Klosneuvirinae</taxon>
        <taxon>Yasminevirus</taxon>
        <taxon>Yasminevirus saudimassiliense</taxon>
    </lineage>
</organism>
<protein>
    <submittedName>
        <fullName evidence="1">Uncharacterized protein</fullName>
    </submittedName>
</protein>
<name>A0A5K0U7Z6_9VIRU</name>
<accession>A0A5K0U7Z6</accession>
<proteinExistence type="predicted"/>
<evidence type="ECO:0000313" key="1">
    <source>
        <dbReference type="EMBL" id="VBB17915.1"/>
    </source>
</evidence>
<dbReference type="Proteomes" id="UP000594342">
    <property type="component" value="Unassembled WGS sequence"/>
</dbReference>
<evidence type="ECO:0000313" key="2">
    <source>
        <dbReference type="Proteomes" id="UP000594342"/>
    </source>
</evidence>
<keyword evidence="2" id="KW-1185">Reference proteome</keyword>
<reference evidence="1 2" key="1">
    <citation type="submission" date="2018-10" db="EMBL/GenBank/DDBJ databases">
        <authorList>
            <consortium name="IHU Genomes"/>
        </authorList>
    </citation>
    <scope>NUCLEOTIDE SEQUENCE [LARGE SCALE GENOMIC DNA]</scope>
    <source>
        <strain evidence="1 2">A1</strain>
    </source>
</reference>
<sequence>MAFISNDVTDYIKINAQPEIGFDLIKKRNEEIKKTSQRNVVCSQCGKLGHNKKSTVCEYNIKTRNELIQKLKDILLKRNILDKLEDELEDVSKTLGVTPNMCRSLYREIPAKELLSRQLNIDAYIKTLEEDRQNCSECSKELYTVHKGKTRIWKNKIVCDNCWGSKETERDKLWRAIERMRPIKCSICDRSKTTKHERFHYDHLNMFDKEDSVCSMVNNGVDLYDIYTEIKKCQVLCFECHTIVTDVESKLGFTRIKQSLTSQFNNEKITESDVLSQKREYQQLYEQTMQSVYRSLRDYRSKKA</sequence>
<comment type="caution">
    <text evidence="1">The sequence shown here is derived from an EMBL/GenBank/DDBJ whole genome shotgun (WGS) entry which is preliminary data.</text>
</comment>
<dbReference type="EMBL" id="UPSH01000001">
    <property type="protein sequence ID" value="VBB17915.1"/>
    <property type="molecule type" value="Genomic_DNA"/>
</dbReference>